<dbReference type="Proteomes" id="UP001169217">
    <property type="component" value="Unassembled WGS sequence"/>
</dbReference>
<comment type="caution">
    <text evidence="1">The sequence shown here is derived from an EMBL/GenBank/DDBJ whole genome shotgun (WGS) entry which is preliminary data.</text>
</comment>
<gene>
    <name evidence="1" type="ORF">CLIM01_12949</name>
</gene>
<reference evidence="1" key="1">
    <citation type="submission" date="2023-04" db="EMBL/GenBank/DDBJ databases">
        <title>Colletotrichum limetticola genome sequence.</title>
        <authorList>
            <person name="Baroncelli R."/>
        </authorList>
    </citation>
    <scope>NUCLEOTIDE SEQUENCE</scope>
    <source>
        <strain evidence="1">KLA-Anderson</strain>
    </source>
</reference>
<organism evidence="1 2">
    <name type="scientific">Colletotrichum limetticola</name>
    <dbReference type="NCBI Taxonomy" id="1209924"/>
    <lineage>
        <taxon>Eukaryota</taxon>
        <taxon>Fungi</taxon>
        <taxon>Dikarya</taxon>
        <taxon>Ascomycota</taxon>
        <taxon>Pezizomycotina</taxon>
        <taxon>Sordariomycetes</taxon>
        <taxon>Hypocreomycetidae</taxon>
        <taxon>Glomerellales</taxon>
        <taxon>Glomerellaceae</taxon>
        <taxon>Colletotrichum</taxon>
        <taxon>Colletotrichum acutatum species complex</taxon>
    </lineage>
</organism>
<dbReference type="PANTHER" id="PTHR37535:SF3">
    <property type="entry name" value="FLUG DOMAIN-CONTAINING PROTEIN"/>
    <property type="match status" value="1"/>
</dbReference>
<protein>
    <submittedName>
        <fullName evidence="1">Uncharacterized protein</fullName>
    </submittedName>
</protein>
<dbReference type="Pfam" id="PF11917">
    <property type="entry name" value="DUF3435"/>
    <property type="match status" value="1"/>
</dbReference>
<proteinExistence type="predicted"/>
<accession>A0ABQ9PCX3</accession>
<evidence type="ECO:0000313" key="1">
    <source>
        <dbReference type="EMBL" id="KAK0369695.1"/>
    </source>
</evidence>
<dbReference type="PANTHER" id="PTHR37535">
    <property type="entry name" value="FLUG DOMAIN PROTEIN"/>
    <property type="match status" value="1"/>
</dbReference>
<dbReference type="EMBL" id="JARUPT010000624">
    <property type="protein sequence ID" value="KAK0369695.1"/>
    <property type="molecule type" value="Genomic_DNA"/>
</dbReference>
<keyword evidence="2" id="KW-1185">Reference proteome</keyword>
<evidence type="ECO:0000313" key="2">
    <source>
        <dbReference type="Proteomes" id="UP001169217"/>
    </source>
</evidence>
<dbReference type="InterPro" id="IPR021842">
    <property type="entry name" value="DUF3435"/>
</dbReference>
<sequence length="589" mass="67853">MAPSPESVIALAKAKGYKRDAHKDQDSQTNLERYRSNTTAMHPTVLQRFAIWHWGRLRDEADASGAMPPDFESTRQFILQKNAPAPSLTEVKDFFRFYIETSRGRIAKNGKPTVESMIGIAEAFYRAFTFETKTETSQEQRSEVYHWLRYVLPAQSILEDAKRPKHNLDVVALDRILHVIWSELEVNHDRMRIQLHFILMVYATTGARVGALFAGNVTYRNLFEKDIELVQKRRSEGNGYFFFFRFDQRFVKNNRNVENQTFGTTMQEHPVLLHNVEALLEALIFADQALFGLDTLEDLWDLEILPDDSENILRWNETVLDLPILRKIERDGTVSREQMSVGVFQRAFRRILDLAGYVDVGASVHQIRRYLGKKIDERYTEVQRSQHITQSDTRIFGASYVANCSSVDGLSAFFSESPDHTAAEFFQGVEKFREQGAPTALPAVRERALWQNEEVVALEKELVLVKDSSKESQVSRALHGLRRRLKANALTKYRREWVRERRDWKVLTRGKVQPASGPVRANQLTPFIPELERVERLMVSMSKLSKPSMRQAIQDLYKLASKDCIVLYYPGEEPDGGDCRFCGTNLSTM</sequence>
<name>A0ABQ9PCX3_9PEZI</name>